<dbReference type="HOGENOM" id="CLU_020364_1_0_9"/>
<dbReference type="InterPro" id="IPR013984">
    <property type="entry name" value="Ald_Fedxn_OxRdtase_dom2"/>
</dbReference>
<dbReference type="InterPro" id="IPR036021">
    <property type="entry name" value="Tungsten_al_ferr_oxy-like_C"/>
</dbReference>
<proteinExistence type="inferred from homology"/>
<dbReference type="InterPro" id="IPR013985">
    <property type="entry name" value="Ald_Fedxn_OxRdtase_dom3"/>
</dbReference>
<keyword evidence="7" id="KW-0411">Iron-sulfur</keyword>
<dbReference type="InterPro" id="IPR051919">
    <property type="entry name" value="W-dependent_AOR"/>
</dbReference>
<dbReference type="PANTHER" id="PTHR30038">
    <property type="entry name" value="ALDEHYDE FERREDOXIN OXIDOREDUCTASE"/>
    <property type="match status" value="1"/>
</dbReference>
<dbReference type="SMART" id="SM00790">
    <property type="entry name" value="AFOR_N"/>
    <property type="match status" value="1"/>
</dbReference>
<dbReference type="InterPro" id="IPR001203">
    <property type="entry name" value="OxRdtase_Ald_Fedxn_C"/>
</dbReference>
<evidence type="ECO:0000313" key="11">
    <source>
        <dbReference type="Proteomes" id="UP000001661"/>
    </source>
</evidence>
<comment type="cofactor">
    <cofactor evidence="8">
        <name>tungstopterin</name>
        <dbReference type="ChEBI" id="CHEBI:30402"/>
    </cofactor>
</comment>
<evidence type="ECO:0000313" key="10">
    <source>
        <dbReference type="EMBL" id="ADL13024.1"/>
    </source>
</evidence>
<dbReference type="Gene3D" id="1.10.599.10">
    <property type="entry name" value="Aldehyde Ferredoxin Oxidoreductase Protein, subunit A, domain 3"/>
    <property type="match status" value="1"/>
</dbReference>
<dbReference type="SUPFAM" id="SSF48310">
    <property type="entry name" value="Aldehyde ferredoxin oxidoreductase, C-terminal domains"/>
    <property type="match status" value="1"/>
</dbReference>
<evidence type="ECO:0000256" key="7">
    <source>
        <dbReference type="ARBA" id="ARBA00023014"/>
    </source>
</evidence>
<accession>D9QR83</accession>
<dbReference type="Gene3D" id="1.10.569.10">
    <property type="entry name" value="Aldehyde Ferredoxin Oxidoreductase Protein, subunit A, domain 2"/>
    <property type="match status" value="1"/>
</dbReference>
<gene>
    <name evidence="10" type="ordered locus">Acear_1517</name>
</gene>
<evidence type="ECO:0000256" key="2">
    <source>
        <dbReference type="ARBA" id="ARBA00011032"/>
    </source>
</evidence>
<dbReference type="KEGG" id="aar:Acear_1517"/>
<dbReference type="Proteomes" id="UP000001661">
    <property type="component" value="Chromosome"/>
</dbReference>
<dbReference type="InterPro" id="IPR013983">
    <property type="entry name" value="Ald_Fedxn_OxRdtase_N"/>
</dbReference>
<dbReference type="PANTHER" id="PTHR30038:SF0">
    <property type="entry name" value="TUNGSTEN-CONTAINING ALDEHYDE FERREDOXIN OXIDOREDUCTASE"/>
    <property type="match status" value="1"/>
</dbReference>
<dbReference type="Gene3D" id="3.60.9.10">
    <property type="entry name" value="Aldehyde ferredoxin oxidoreductase, N-terminal domain"/>
    <property type="match status" value="1"/>
</dbReference>
<sequence>MAGWMGQILRIDLSTEEATVEELDEELAKDYIGARGLGTKLFCDEVAPEVDPLSADNKLIFATGPLTGTAAVSASRYNVVTKSPLTGTIAASNSGGYFPSEIKYAGYDVVIFEGEADRPVYILIDDGEVEIKPAEDLWGLTTLETDNQLREEYGDGFKISAIGPAGEQQVKFACIMNDRERAAGRSGVGAVMGSKKIKAVMVRGSQGIKPADRDEFKEVLRDCLTKIEESGVTNEGLPALGTPVLVNIVNEHGNLPAENFQENVFDRAEKVSGEKLADELLVKNKACAGCPIGCGRVTALSSDKYEGFGEGPEYETIWAFGPDCGIDDLEAITKANYICNELGLDTITMGTTIACAMEMYEEGIIDSDEIDLDLEFGNAEAMIEAVKLTGKKEGIGAKLAEGSKRVADSYGHPEYSMSSKKQEYPAYDPRGSQGMGLEYATSNRGGCHVRGYLTSPEVLGIPEPVDPLTVEGKAELTKTFQDLTAVVDSSGICLFTTFALGGEDIYKLLEAVTGAEYTQEEMMEAGERIWNLERQFNLEAGIGPDEDKLAKRLLEEPAPKGAAEGRVVELDTMLAEYYELRGWTPEGEIKEEKKEALGL</sequence>
<dbReference type="OrthoDB" id="9763894at2"/>
<dbReference type="RefSeq" id="WP_013278469.1">
    <property type="nucleotide sequence ID" value="NC_014378.1"/>
</dbReference>
<comment type="cofactor">
    <cofactor evidence="1">
        <name>[4Fe-4S] cluster</name>
        <dbReference type="ChEBI" id="CHEBI:49883"/>
    </cofactor>
</comment>
<evidence type="ECO:0000256" key="1">
    <source>
        <dbReference type="ARBA" id="ARBA00001966"/>
    </source>
</evidence>
<evidence type="ECO:0000256" key="4">
    <source>
        <dbReference type="ARBA" id="ARBA00022723"/>
    </source>
</evidence>
<name>D9QR83_ACEAZ</name>
<reference evidence="10 11" key="1">
    <citation type="journal article" date="2010" name="Stand. Genomic Sci.">
        <title>Complete genome sequence of Acetohalobium arabaticum type strain (Z-7288).</title>
        <authorList>
            <person name="Sikorski J."/>
            <person name="Lapidus A."/>
            <person name="Chertkov O."/>
            <person name="Lucas S."/>
            <person name="Copeland A."/>
            <person name="Glavina Del Rio T."/>
            <person name="Nolan M."/>
            <person name="Tice H."/>
            <person name="Cheng J.F."/>
            <person name="Han C."/>
            <person name="Brambilla E."/>
            <person name="Pitluck S."/>
            <person name="Liolios K."/>
            <person name="Ivanova N."/>
            <person name="Mavromatis K."/>
            <person name="Mikhailova N."/>
            <person name="Pati A."/>
            <person name="Bruce D."/>
            <person name="Detter C."/>
            <person name="Tapia R."/>
            <person name="Goodwin L."/>
            <person name="Chen A."/>
            <person name="Palaniappan K."/>
            <person name="Land M."/>
            <person name="Hauser L."/>
            <person name="Chang Y.J."/>
            <person name="Jeffries C.D."/>
            <person name="Rohde M."/>
            <person name="Goker M."/>
            <person name="Spring S."/>
            <person name="Woyke T."/>
            <person name="Bristow J."/>
            <person name="Eisen J.A."/>
            <person name="Markowitz V."/>
            <person name="Hugenholtz P."/>
            <person name="Kyrpides N.C."/>
            <person name="Klenk H.P."/>
        </authorList>
    </citation>
    <scope>NUCLEOTIDE SEQUENCE [LARGE SCALE GENOMIC DNA]</scope>
    <source>
        <strain evidence="11">ATCC 49924 / DSM 5501 / Z-7288</strain>
    </source>
</reference>
<keyword evidence="4" id="KW-0479">Metal-binding</keyword>
<evidence type="ECO:0000259" key="9">
    <source>
        <dbReference type="SMART" id="SM00790"/>
    </source>
</evidence>
<feature type="domain" description="Aldehyde ferredoxin oxidoreductase N-terminal" evidence="9">
    <location>
        <begin position="4"/>
        <end position="206"/>
    </location>
</feature>
<dbReference type="SUPFAM" id="SSF56228">
    <property type="entry name" value="Aldehyde ferredoxin oxidoreductase, N-terminal domain"/>
    <property type="match status" value="1"/>
</dbReference>
<dbReference type="GO" id="GO:0033726">
    <property type="term" value="F:aldehyde ferredoxin oxidoreductase activity"/>
    <property type="evidence" value="ECO:0007669"/>
    <property type="project" value="UniProtKB-EC"/>
</dbReference>
<dbReference type="Pfam" id="PF02730">
    <property type="entry name" value="AFOR_N"/>
    <property type="match status" value="1"/>
</dbReference>
<keyword evidence="11" id="KW-1185">Reference proteome</keyword>
<dbReference type="AlphaFoldDB" id="D9QR83"/>
<evidence type="ECO:0000256" key="5">
    <source>
        <dbReference type="ARBA" id="ARBA00023002"/>
    </source>
</evidence>
<comment type="similarity">
    <text evidence="2">Belongs to the AOR/FOR family.</text>
</comment>
<dbReference type="GO" id="GO:0051539">
    <property type="term" value="F:4 iron, 4 sulfur cluster binding"/>
    <property type="evidence" value="ECO:0007669"/>
    <property type="project" value="UniProtKB-KW"/>
</dbReference>
<dbReference type="STRING" id="574087.Acear_1517"/>
<keyword evidence="3" id="KW-0004">4Fe-4S</keyword>
<dbReference type="EC" id="1.2.7.5" evidence="10"/>
<organism evidence="10 11">
    <name type="scientific">Acetohalobium arabaticum (strain ATCC 49924 / DSM 5501 / Z-7288)</name>
    <dbReference type="NCBI Taxonomy" id="574087"/>
    <lineage>
        <taxon>Bacteria</taxon>
        <taxon>Bacillati</taxon>
        <taxon>Bacillota</taxon>
        <taxon>Clostridia</taxon>
        <taxon>Halanaerobiales</taxon>
        <taxon>Halobacteroidaceae</taxon>
        <taxon>Acetohalobium</taxon>
    </lineage>
</organism>
<dbReference type="eggNOG" id="COG2414">
    <property type="taxonomic scope" value="Bacteria"/>
</dbReference>
<evidence type="ECO:0000256" key="3">
    <source>
        <dbReference type="ARBA" id="ARBA00022485"/>
    </source>
</evidence>
<dbReference type="GO" id="GO:0046872">
    <property type="term" value="F:metal ion binding"/>
    <property type="evidence" value="ECO:0007669"/>
    <property type="project" value="UniProtKB-KW"/>
</dbReference>
<protein>
    <submittedName>
        <fullName evidence="10">Aldehyde ferredoxin oxidoreductase</fullName>
        <ecNumber evidence="10">1.2.7.5</ecNumber>
    </submittedName>
</protein>
<keyword evidence="5 10" id="KW-0560">Oxidoreductase</keyword>
<dbReference type="Pfam" id="PF01314">
    <property type="entry name" value="AFOR_C"/>
    <property type="match status" value="1"/>
</dbReference>
<dbReference type="EMBL" id="CP002105">
    <property type="protein sequence ID" value="ADL13024.1"/>
    <property type="molecule type" value="Genomic_DNA"/>
</dbReference>
<dbReference type="InterPro" id="IPR036503">
    <property type="entry name" value="Ald_Fedxn_OxRdtase_N_sf"/>
</dbReference>
<evidence type="ECO:0000256" key="8">
    <source>
        <dbReference type="ARBA" id="ARBA00049934"/>
    </source>
</evidence>
<dbReference type="GO" id="GO:0009055">
    <property type="term" value="F:electron transfer activity"/>
    <property type="evidence" value="ECO:0007669"/>
    <property type="project" value="InterPro"/>
</dbReference>
<keyword evidence="6" id="KW-0408">Iron</keyword>
<evidence type="ECO:0000256" key="6">
    <source>
        <dbReference type="ARBA" id="ARBA00023004"/>
    </source>
</evidence>